<dbReference type="EMBL" id="JAIZAY010000015">
    <property type="protein sequence ID" value="KAJ8027851.1"/>
    <property type="molecule type" value="Genomic_DNA"/>
</dbReference>
<dbReference type="AlphaFoldDB" id="A0A9Q1BJN0"/>
<feature type="chain" id="PRO_5040258597" evidence="2">
    <location>
        <begin position="20"/>
        <end position="333"/>
    </location>
</feature>
<dbReference type="Pfam" id="PF00194">
    <property type="entry name" value="Carb_anhydrase"/>
    <property type="match status" value="1"/>
</dbReference>
<dbReference type="InterPro" id="IPR001148">
    <property type="entry name" value="CA_dom"/>
</dbReference>
<dbReference type="Proteomes" id="UP001152320">
    <property type="component" value="Chromosome 15"/>
</dbReference>
<comment type="caution">
    <text evidence="4">The sequence shown here is derived from an EMBL/GenBank/DDBJ whole genome shotgun (WGS) entry which is preliminary data.</text>
</comment>
<evidence type="ECO:0000259" key="3">
    <source>
        <dbReference type="PROSITE" id="PS51144"/>
    </source>
</evidence>
<sequence>MDSVTDFLIFSFLLVLSKGDEEVGWDDKWSYHGLNGPDYWGLMHSEWTRCHNGKFQSPINLVSKRLIYDAHLGLFEFDYEDLGELGGNYTNTGRAPVFTPRPEDAATFTVRGGPLHYEYQIHDLWIHFGENENEGSDHLIEGNAFQGEIQITFWNKGLYNSYKEAEVSPRGLAAIAIFLQKGNKTSDMKSELAKLTRANVLSSIVYKGSSVGIPDLNVLKLMPDTTEYITYEGSLTSPPCYETVTWIVLNKPIHISEMELSNIRELRREEEMTTVEVGDTQQAVQTRLLESNFRGVKPRGNRAIRTNIGHVQNLDEKCYQNRIEHTYKASVLT</sequence>
<dbReference type="PANTHER" id="PTHR18952:SF208">
    <property type="entry name" value="CARBONIC ANHYDRASE XA-RELATED"/>
    <property type="match status" value="1"/>
</dbReference>
<feature type="signal peptide" evidence="2">
    <location>
        <begin position="1"/>
        <end position="19"/>
    </location>
</feature>
<dbReference type="GO" id="GO:0006730">
    <property type="term" value="P:one-carbon metabolic process"/>
    <property type="evidence" value="ECO:0007669"/>
    <property type="project" value="TreeGrafter"/>
</dbReference>
<dbReference type="InterPro" id="IPR023561">
    <property type="entry name" value="Carbonic_anhydrase_a-class"/>
</dbReference>
<name>A0A9Q1BJN0_HOLLE</name>
<evidence type="ECO:0000256" key="2">
    <source>
        <dbReference type="SAM" id="SignalP"/>
    </source>
</evidence>
<keyword evidence="2" id="KW-0732">Signal</keyword>
<dbReference type="GO" id="GO:0008270">
    <property type="term" value="F:zinc ion binding"/>
    <property type="evidence" value="ECO:0007669"/>
    <property type="project" value="InterPro"/>
</dbReference>
<accession>A0A9Q1BJN0</accession>
<proteinExistence type="inferred from homology"/>
<evidence type="ECO:0000313" key="5">
    <source>
        <dbReference type="Proteomes" id="UP001152320"/>
    </source>
</evidence>
<dbReference type="SUPFAM" id="SSF51069">
    <property type="entry name" value="Carbonic anhydrase"/>
    <property type="match status" value="1"/>
</dbReference>
<dbReference type="OrthoDB" id="5978072at2759"/>
<protein>
    <submittedName>
        <fullName evidence="4">Carbonic anhydrase-related protein 10</fullName>
    </submittedName>
</protein>
<comment type="similarity">
    <text evidence="1">Belongs to the alpha-carbonic anhydrase family.</text>
</comment>
<dbReference type="PANTHER" id="PTHR18952">
    <property type="entry name" value="CARBONIC ANHYDRASE"/>
    <property type="match status" value="1"/>
</dbReference>
<dbReference type="Gene3D" id="3.10.200.10">
    <property type="entry name" value="Alpha carbonic anhydrase"/>
    <property type="match status" value="1"/>
</dbReference>
<reference evidence="4" key="1">
    <citation type="submission" date="2021-10" db="EMBL/GenBank/DDBJ databases">
        <title>Tropical sea cucumber genome reveals ecological adaptation and Cuvierian tubules defense mechanism.</title>
        <authorList>
            <person name="Chen T."/>
        </authorList>
    </citation>
    <scope>NUCLEOTIDE SEQUENCE</scope>
    <source>
        <strain evidence="4">Nanhai2018</strain>
        <tissue evidence="4">Muscle</tissue>
    </source>
</reference>
<keyword evidence="5" id="KW-1185">Reference proteome</keyword>
<dbReference type="SMART" id="SM01057">
    <property type="entry name" value="Carb_anhydrase"/>
    <property type="match status" value="1"/>
</dbReference>
<feature type="domain" description="Alpha-carbonic anhydrase" evidence="3">
    <location>
        <begin position="27"/>
        <end position="308"/>
    </location>
</feature>
<organism evidence="4 5">
    <name type="scientific">Holothuria leucospilota</name>
    <name type="common">Black long sea cucumber</name>
    <name type="synonym">Mertensiothuria leucospilota</name>
    <dbReference type="NCBI Taxonomy" id="206669"/>
    <lineage>
        <taxon>Eukaryota</taxon>
        <taxon>Metazoa</taxon>
        <taxon>Echinodermata</taxon>
        <taxon>Eleutherozoa</taxon>
        <taxon>Echinozoa</taxon>
        <taxon>Holothuroidea</taxon>
        <taxon>Aspidochirotacea</taxon>
        <taxon>Aspidochirotida</taxon>
        <taxon>Holothuriidae</taxon>
        <taxon>Holothuria</taxon>
    </lineage>
</organism>
<evidence type="ECO:0000256" key="1">
    <source>
        <dbReference type="ARBA" id="ARBA00010718"/>
    </source>
</evidence>
<dbReference type="PROSITE" id="PS51144">
    <property type="entry name" value="ALPHA_CA_2"/>
    <property type="match status" value="1"/>
</dbReference>
<dbReference type="GO" id="GO:0004089">
    <property type="term" value="F:carbonate dehydratase activity"/>
    <property type="evidence" value="ECO:0007669"/>
    <property type="project" value="InterPro"/>
</dbReference>
<gene>
    <name evidence="4" type="ORF">HOLleu_29923</name>
</gene>
<evidence type="ECO:0000313" key="4">
    <source>
        <dbReference type="EMBL" id="KAJ8027851.1"/>
    </source>
</evidence>
<dbReference type="InterPro" id="IPR036398">
    <property type="entry name" value="CA_dom_sf"/>
</dbReference>